<dbReference type="InterPro" id="IPR036969">
    <property type="entry name" value="Citrate_synthase_sf"/>
</dbReference>
<comment type="similarity">
    <text evidence="2">Belongs to the citrate synthase family.</text>
</comment>
<organism evidence="3 4">
    <name type="scientific">Nyctereutes procyonoides</name>
    <name type="common">Raccoon dog</name>
    <name type="synonym">Canis procyonoides</name>
    <dbReference type="NCBI Taxonomy" id="34880"/>
    <lineage>
        <taxon>Eukaryota</taxon>
        <taxon>Metazoa</taxon>
        <taxon>Chordata</taxon>
        <taxon>Craniata</taxon>
        <taxon>Vertebrata</taxon>
        <taxon>Euteleostomi</taxon>
        <taxon>Mammalia</taxon>
        <taxon>Eutheria</taxon>
        <taxon>Laurasiatheria</taxon>
        <taxon>Carnivora</taxon>
        <taxon>Caniformia</taxon>
        <taxon>Canidae</taxon>
        <taxon>Nyctereutes</taxon>
    </lineage>
</organism>
<reference evidence="3" key="1">
    <citation type="submission" date="2020-12" db="EMBL/GenBank/DDBJ databases">
        <authorList>
            <consortium name="Molecular Ecology Group"/>
        </authorList>
    </citation>
    <scope>NUCLEOTIDE SEQUENCE</scope>
    <source>
        <strain evidence="3">TBG_1078</strain>
    </source>
</reference>
<accession>A0A811ZUZ3</accession>
<dbReference type="GO" id="GO:0006099">
    <property type="term" value="P:tricarboxylic acid cycle"/>
    <property type="evidence" value="ECO:0007669"/>
    <property type="project" value="TreeGrafter"/>
</dbReference>
<evidence type="ECO:0000313" key="4">
    <source>
        <dbReference type="Proteomes" id="UP000645828"/>
    </source>
</evidence>
<dbReference type="PRINTS" id="PR00143">
    <property type="entry name" value="CITRTSNTHASE"/>
</dbReference>
<dbReference type="AlphaFoldDB" id="A0A811ZUZ3"/>
<dbReference type="Gene3D" id="1.10.580.10">
    <property type="entry name" value="Citrate Synthase, domain 1"/>
    <property type="match status" value="1"/>
</dbReference>
<comment type="pathway">
    <text evidence="1">Carbohydrate metabolism; tricarboxylic acid cycle; isocitrate from oxaloacetate: step 1/2.</text>
</comment>
<dbReference type="PANTHER" id="PTHR11739">
    <property type="entry name" value="CITRATE SYNTHASE"/>
    <property type="match status" value="1"/>
</dbReference>
<dbReference type="GO" id="GO:0046912">
    <property type="term" value="F:acyltransferase activity, acyl groups converted into alkyl on transfer"/>
    <property type="evidence" value="ECO:0007669"/>
    <property type="project" value="InterPro"/>
</dbReference>
<dbReference type="InterPro" id="IPR016143">
    <property type="entry name" value="Citrate_synth-like_sm_a-sub"/>
</dbReference>
<evidence type="ECO:0000256" key="1">
    <source>
        <dbReference type="ARBA" id="ARBA00004751"/>
    </source>
</evidence>
<dbReference type="Pfam" id="PF00285">
    <property type="entry name" value="Citrate_synt"/>
    <property type="match status" value="1"/>
</dbReference>
<comment type="caution">
    <text evidence="3">The sequence shown here is derived from an EMBL/GenBank/DDBJ whole genome shotgun (WGS) entry which is preliminary data.</text>
</comment>
<protein>
    <recommendedName>
        <fullName evidence="2">Citrate synthase</fullName>
    </recommendedName>
</protein>
<sequence>MALLTAAARVLGAKNASCLVLAARHASASSTNLKDILADLIPKEQARIKTFRQQHGKTVVDQITVDMMYGGMRGMKGLVYETSVLDPDEDIHFRGYSIPECQKLLPKAKGGKEPLPEGLFWLLVTRQIPTEEQLYLPMWSPWLDSFPTNLHPMSQLSAAITALNSESNFAGAEDCMDLITKLPCVAAKIYQNLYLEGSSIGAIDSKLDWSHNFTNMLGYTDAQFTELMRLYLTIHSDHEGGNVSAHTSHLVGSALSDPYLSFAAAMNGLAGPLHGLENQEVLVWLTQLQKEDGKDVSDEKKTDPRYTCQQEFALKHRPHDSMFKLVAQLYKIVPNVLLEQGKAKNPWPNYYSMTEKNCYTVLFGVSRALDVLAQLIWS</sequence>
<gene>
    <name evidence="3" type="ORF">NYPRO_LOCUS25812</name>
</gene>
<evidence type="ECO:0000313" key="3">
    <source>
        <dbReference type="EMBL" id="CAD7693020.1"/>
    </source>
</evidence>
<dbReference type="FunFam" id="1.10.580.10:FF:000026">
    <property type="entry name" value="Citrate synthase, mitochondrial"/>
    <property type="match status" value="1"/>
</dbReference>
<dbReference type="Gene3D" id="1.10.230.10">
    <property type="entry name" value="Cytochrome P450-Terp, domain 2"/>
    <property type="match status" value="1"/>
</dbReference>
<dbReference type="GO" id="GO:0005759">
    <property type="term" value="C:mitochondrial matrix"/>
    <property type="evidence" value="ECO:0007669"/>
    <property type="project" value="TreeGrafter"/>
</dbReference>
<dbReference type="PANTHER" id="PTHR11739:SF8">
    <property type="entry name" value="CITRATE SYNTHASE, MITOCHONDRIAL"/>
    <property type="match status" value="1"/>
</dbReference>
<keyword evidence="4" id="KW-1185">Reference proteome</keyword>
<dbReference type="Proteomes" id="UP000645828">
    <property type="component" value="Unassembled WGS sequence"/>
</dbReference>
<dbReference type="InterPro" id="IPR016142">
    <property type="entry name" value="Citrate_synth-like_lrg_a-sub"/>
</dbReference>
<proteinExistence type="inferred from homology"/>
<name>A0A811ZUZ3_NYCPR</name>
<dbReference type="SUPFAM" id="SSF48256">
    <property type="entry name" value="Citrate synthase"/>
    <property type="match status" value="1"/>
</dbReference>
<keyword evidence="2" id="KW-0808">Transferase</keyword>
<dbReference type="EMBL" id="CAJHUB010000776">
    <property type="protein sequence ID" value="CAD7693020.1"/>
    <property type="molecule type" value="Genomic_DNA"/>
</dbReference>
<dbReference type="InterPro" id="IPR002020">
    <property type="entry name" value="Citrate_synthase"/>
</dbReference>
<dbReference type="GO" id="GO:0005975">
    <property type="term" value="P:carbohydrate metabolic process"/>
    <property type="evidence" value="ECO:0007669"/>
    <property type="project" value="TreeGrafter"/>
</dbReference>
<evidence type="ECO:0000256" key="2">
    <source>
        <dbReference type="RuleBase" id="RU000441"/>
    </source>
</evidence>